<dbReference type="WBParaSite" id="Minc3s00572g14471">
    <property type="protein sequence ID" value="Minc3s00572g14471"/>
    <property type="gene ID" value="Minc3s00572g14471"/>
</dbReference>
<dbReference type="GO" id="GO:0005789">
    <property type="term" value="C:endoplasmic reticulum membrane"/>
    <property type="evidence" value="ECO:0007669"/>
    <property type="project" value="TreeGrafter"/>
</dbReference>
<dbReference type="PANTHER" id="PTHR45761:SF1">
    <property type="entry name" value="EXTENDED SYNAPTOTAGMIN-LIKE PROTEIN 2, ISOFORM C"/>
    <property type="match status" value="1"/>
</dbReference>
<dbReference type="GO" id="GO:0031210">
    <property type="term" value="F:phosphatidylcholine binding"/>
    <property type="evidence" value="ECO:0007669"/>
    <property type="project" value="TreeGrafter"/>
</dbReference>
<dbReference type="GO" id="GO:0005544">
    <property type="term" value="F:calcium-dependent phospholipid binding"/>
    <property type="evidence" value="ECO:0007669"/>
    <property type="project" value="TreeGrafter"/>
</dbReference>
<dbReference type="GO" id="GO:0005509">
    <property type="term" value="F:calcium ion binding"/>
    <property type="evidence" value="ECO:0007669"/>
    <property type="project" value="TreeGrafter"/>
</dbReference>
<proteinExistence type="predicted"/>
<dbReference type="GO" id="GO:0035091">
    <property type="term" value="F:phosphatidylinositol binding"/>
    <property type="evidence" value="ECO:0007669"/>
    <property type="project" value="TreeGrafter"/>
</dbReference>
<dbReference type="Proteomes" id="UP000887563">
    <property type="component" value="Unplaced"/>
</dbReference>
<keyword evidence="2" id="KW-1185">Reference proteome</keyword>
<sequence>MFACWLIGHLQLSMLWVFLFIVVYILKTRSWIKQEQKRLCLRNYILQERETIIAQFSQTNDLPAWVQFPDIERIEWVNR</sequence>
<accession>A0A914LJ87</accession>
<keyword evidence="1" id="KW-1133">Transmembrane helix</keyword>
<evidence type="ECO:0000313" key="2">
    <source>
        <dbReference type="Proteomes" id="UP000887563"/>
    </source>
</evidence>
<feature type="transmembrane region" description="Helical" evidence="1">
    <location>
        <begin position="6"/>
        <end position="26"/>
    </location>
</feature>
<protein>
    <submittedName>
        <fullName evidence="3">Candidate secreted effector</fullName>
    </submittedName>
</protein>
<dbReference type="InterPro" id="IPR051634">
    <property type="entry name" value="Extended_Synaptotagmin"/>
</dbReference>
<dbReference type="AlphaFoldDB" id="A0A914LJ87"/>
<name>A0A914LJ87_MELIC</name>
<keyword evidence="1" id="KW-0812">Transmembrane</keyword>
<evidence type="ECO:0000313" key="3">
    <source>
        <dbReference type="WBParaSite" id="Minc3s00572g14471"/>
    </source>
</evidence>
<dbReference type="PANTHER" id="PTHR45761">
    <property type="entry name" value="EXTENDED SYNAPTOTAGMIN-LIKE PROTEIN 2, ISOFORM C"/>
    <property type="match status" value="1"/>
</dbReference>
<reference evidence="3" key="1">
    <citation type="submission" date="2022-11" db="UniProtKB">
        <authorList>
            <consortium name="WormBaseParasite"/>
        </authorList>
    </citation>
    <scope>IDENTIFICATION</scope>
</reference>
<dbReference type="GO" id="GO:0008429">
    <property type="term" value="F:phosphatidylethanolamine binding"/>
    <property type="evidence" value="ECO:0007669"/>
    <property type="project" value="TreeGrafter"/>
</dbReference>
<organism evidence="2 3">
    <name type="scientific">Meloidogyne incognita</name>
    <name type="common">Southern root-knot nematode worm</name>
    <name type="synonym">Oxyuris incognita</name>
    <dbReference type="NCBI Taxonomy" id="6306"/>
    <lineage>
        <taxon>Eukaryota</taxon>
        <taxon>Metazoa</taxon>
        <taxon>Ecdysozoa</taxon>
        <taxon>Nematoda</taxon>
        <taxon>Chromadorea</taxon>
        <taxon>Rhabditida</taxon>
        <taxon>Tylenchina</taxon>
        <taxon>Tylenchomorpha</taxon>
        <taxon>Tylenchoidea</taxon>
        <taxon>Meloidogynidae</taxon>
        <taxon>Meloidogyninae</taxon>
        <taxon>Meloidogyne</taxon>
        <taxon>Meloidogyne incognita group</taxon>
    </lineage>
</organism>
<evidence type="ECO:0000256" key="1">
    <source>
        <dbReference type="SAM" id="Phobius"/>
    </source>
</evidence>
<keyword evidence="1" id="KW-0472">Membrane</keyword>